<gene>
    <name evidence="2" type="ORF">ODALV1_LOCUS26741</name>
</gene>
<name>A0ABP1RW09_9HEXA</name>
<evidence type="ECO:0000313" key="2">
    <source>
        <dbReference type="EMBL" id="CAL8137046.1"/>
    </source>
</evidence>
<proteinExistence type="predicted"/>
<feature type="chain" id="PRO_5047042877" evidence="1">
    <location>
        <begin position="24"/>
        <end position="242"/>
    </location>
</feature>
<protein>
    <submittedName>
        <fullName evidence="2">Uncharacterized protein</fullName>
    </submittedName>
</protein>
<evidence type="ECO:0000313" key="3">
    <source>
        <dbReference type="Proteomes" id="UP001642540"/>
    </source>
</evidence>
<evidence type="ECO:0000256" key="1">
    <source>
        <dbReference type="SAM" id="SignalP"/>
    </source>
</evidence>
<keyword evidence="1" id="KW-0732">Signal</keyword>
<dbReference type="Proteomes" id="UP001642540">
    <property type="component" value="Unassembled WGS sequence"/>
</dbReference>
<sequence length="242" mass="27160">MGPILGLSLLLLFVGHLVPPANGGRYAACQVLCGGGPYDPISSYPGFFYKPPDFTGPQPRQEALDGRFFGGSVNVGWEDHNSHEEVDLSGFQYTGALDGTTRFRTVKVRNHTKESSGGKFSIKLGLAAGQVEDYAFNQCRYLCRVNGFNMETGFPYTGLRYYYPGFDYRLPDFMYARRPSLSGRFFGISSQTGWEKYQSDEVEEKEGYNINHRFGQKFETNIKRKHHTKKKGGQTVVRIGVA</sequence>
<reference evidence="2 3" key="1">
    <citation type="submission" date="2024-08" db="EMBL/GenBank/DDBJ databases">
        <authorList>
            <person name="Cucini C."/>
            <person name="Frati F."/>
        </authorList>
    </citation>
    <scope>NUCLEOTIDE SEQUENCE [LARGE SCALE GENOMIC DNA]</scope>
</reference>
<dbReference type="EMBL" id="CAXLJM020000113">
    <property type="protein sequence ID" value="CAL8137046.1"/>
    <property type="molecule type" value="Genomic_DNA"/>
</dbReference>
<keyword evidence="3" id="KW-1185">Reference proteome</keyword>
<accession>A0ABP1RW09</accession>
<comment type="caution">
    <text evidence="2">The sequence shown here is derived from an EMBL/GenBank/DDBJ whole genome shotgun (WGS) entry which is preliminary data.</text>
</comment>
<feature type="signal peptide" evidence="1">
    <location>
        <begin position="1"/>
        <end position="23"/>
    </location>
</feature>
<organism evidence="2 3">
    <name type="scientific">Orchesella dallaii</name>
    <dbReference type="NCBI Taxonomy" id="48710"/>
    <lineage>
        <taxon>Eukaryota</taxon>
        <taxon>Metazoa</taxon>
        <taxon>Ecdysozoa</taxon>
        <taxon>Arthropoda</taxon>
        <taxon>Hexapoda</taxon>
        <taxon>Collembola</taxon>
        <taxon>Entomobryomorpha</taxon>
        <taxon>Entomobryoidea</taxon>
        <taxon>Orchesellidae</taxon>
        <taxon>Orchesellinae</taxon>
        <taxon>Orchesella</taxon>
    </lineage>
</organism>